<gene>
    <name evidence="5" type="ORF">FPS98_04645</name>
</gene>
<dbReference type="AlphaFoldDB" id="A0A517I350"/>
<dbReference type="PANTHER" id="PTHR33164:SF43">
    <property type="entry name" value="HTH-TYPE TRANSCRIPTIONAL REPRESSOR YETL"/>
    <property type="match status" value="1"/>
</dbReference>
<dbReference type="SMART" id="SM00347">
    <property type="entry name" value="HTH_MARR"/>
    <property type="match status" value="1"/>
</dbReference>
<evidence type="ECO:0000256" key="2">
    <source>
        <dbReference type="ARBA" id="ARBA00023125"/>
    </source>
</evidence>
<sequence>MNDKGSWRNIRMQEASIRHVFEALNTMRAIDVVNKEDWERAAKEAELDSSVQLNILWIIYCYEGVRVTQIADWTFWHPSSIVIHIKKLMEKGMVTIEKSELDGRVVHVYPTEKGKEVLEASRRSVPDIFRLTYALEKMEERYSTAVVELFFECLSFVAQSLHGAEKVRWIQEGEDRVINPTRLVNDAVWVAKT</sequence>
<evidence type="ECO:0000313" key="5">
    <source>
        <dbReference type="EMBL" id="QDS33322.1"/>
    </source>
</evidence>
<keyword evidence="3" id="KW-0804">Transcription</keyword>
<dbReference type="EMBL" id="CP042161">
    <property type="protein sequence ID" value="QDS33322.1"/>
    <property type="molecule type" value="Genomic_DNA"/>
</dbReference>
<protein>
    <submittedName>
        <fullName evidence="5">MarR family transcriptional regulator</fullName>
    </submittedName>
</protein>
<reference evidence="5 6" key="1">
    <citation type="submission" date="2019-07" db="EMBL/GenBank/DDBJ databases">
        <title>Characterization of Brevibacillus brevis HK544, as a potential biocontrol agent.</title>
        <authorList>
            <person name="Kim H."/>
        </authorList>
    </citation>
    <scope>NUCLEOTIDE SEQUENCE [LARGE SCALE GENOMIC DNA]</scope>
    <source>
        <strain evidence="5 6">HK544</strain>
    </source>
</reference>
<dbReference type="InterPro" id="IPR039422">
    <property type="entry name" value="MarR/SlyA-like"/>
</dbReference>
<dbReference type="InterPro" id="IPR036390">
    <property type="entry name" value="WH_DNA-bd_sf"/>
</dbReference>
<evidence type="ECO:0000313" key="6">
    <source>
        <dbReference type="Proteomes" id="UP000317713"/>
    </source>
</evidence>
<dbReference type="GO" id="GO:0003677">
    <property type="term" value="F:DNA binding"/>
    <property type="evidence" value="ECO:0007669"/>
    <property type="project" value="UniProtKB-KW"/>
</dbReference>
<dbReference type="SUPFAM" id="SSF46785">
    <property type="entry name" value="Winged helix' DNA-binding domain"/>
    <property type="match status" value="1"/>
</dbReference>
<evidence type="ECO:0000256" key="3">
    <source>
        <dbReference type="ARBA" id="ARBA00023163"/>
    </source>
</evidence>
<keyword evidence="1" id="KW-0805">Transcription regulation</keyword>
<dbReference type="InterPro" id="IPR055166">
    <property type="entry name" value="Transc_reg_Sar_Rot_HTH"/>
</dbReference>
<evidence type="ECO:0000259" key="4">
    <source>
        <dbReference type="SMART" id="SM00347"/>
    </source>
</evidence>
<dbReference type="InterPro" id="IPR000835">
    <property type="entry name" value="HTH_MarR-typ"/>
</dbReference>
<dbReference type="PANTHER" id="PTHR33164">
    <property type="entry name" value="TRANSCRIPTIONAL REGULATOR, MARR FAMILY"/>
    <property type="match status" value="1"/>
</dbReference>
<dbReference type="Proteomes" id="UP000317713">
    <property type="component" value="Chromosome"/>
</dbReference>
<feature type="domain" description="HTH marR-type" evidence="4">
    <location>
        <begin position="40"/>
        <end position="138"/>
    </location>
</feature>
<dbReference type="GO" id="GO:0003700">
    <property type="term" value="F:DNA-binding transcription factor activity"/>
    <property type="evidence" value="ECO:0007669"/>
    <property type="project" value="InterPro"/>
</dbReference>
<organism evidence="5 6">
    <name type="scientific">Brevibacillus brevis</name>
    <name type="common">Bacillus brevis</name>
    <dbReference type="NCBI Taxonomy" id="1393"/>
    <lineage>
        <taxon>Bacteria</taxon>
        <taxon>Bacillati</taxon>
        <taxon>Bacillota</taxon>
        <taxon>Bacilli</taxon>
        <taxon>Bacillales</taxon>
        <taxon>Paenibacillaceae</taxon>
        <taxon>Brevibacillus</taxon>
    </lineage>
</organism>
<proteinExistence type="predicted"/>
<evidence type="ECO:0000256" key="1">
    <source>
        <dbReference type="ARBA" id="ARBA00023015"/>
    </source>
</evidence>
<keyword evidence="2" id="KW-0238">DNA-binding</keyword>
<dbReference type="OrthoDB" id="2678063at2"/>
<name>A0A517I350_BREBE</name>
<dbReference type="Gene3D" id="1.10.10.10">
    <property type="entry name" value="Winged helix-like DNA-binding domain superfamily/Winged helix DNA-binding domain"/>
    <property type="match status" value="1"/>
</dbReference>
<dbReference type="GO" id="GO:0006950">
    <property type="term" value="P:response to stress"/>
    <property type="evidence" value="ECO:0007669"/>
    <property type="project" value="TreeGrafter"/>
</dbReference>
<dbReference type="InterPro" id="IPR036388">
    <property type="entry name" value="WH-like_DNA-bd_sf"/>
</dbReference>
<accession>A0A517I350</accession>
<dbReference type="Pfam" id="PF22381">
    <property type="entry name" value="Staph_reg_Sar_Rot"/>
    <property type="match status" value="1"/>
</dbReference>